<protein>
    <submittedName>
        <fullName evidence="4">DPP IV N-terminal domain-containing protein</fullName>
    </submittedName>
</protein>
<feature type="chain" id="PRO_5047496538" evidence="1">
    <location>
        <begin position="26"/>
        <end position="775"/>
    </location>
</feature>
<dbReference type="Pfam" id="PF00930">
    <property type="entry name" value="DPPIV_N"/>
    <property type="match status" value="1"/>
</dbReference>
<dbReference type="Proteomes" id="UP001484239">
    <property type="component" value="Unassembled WGS sequence"/>
</dbReference>
<keyword evidence="5" id="KW-1185">Reference proteome</keyword>
<feature type="domain" description="Dipeptidylpeptidase IV N-terminal" evidence="3">
    <location>
        <begin position="161"/>
        <end position="471"/>
    </location>
</feature>
<dbReference type="Pfam" id="PF00326">
    <property type="entry name" value="Peptidase_S9"/>
    <property type="match status" value="1"/>
</dbReference>
<evidence type="ECO:0000256" key="1">
    <source>
        <dbReference type="SAM" id="SignalP"/>
    </source>
</evidence>
<dbReference type="InterPro" id="IPR050278">
    <property type="entry name" value="Serine_Prot_S9B/DPPIV"/>
</dbReference>
<dbReference type="SUPFAM" id="SSF53474">
    <property type="entry name" value="alpha/beta-Hydrolases"/>
    <property type="match status" value="1"/>
</dbReference>
<proteinExistence type="predicted"/>
<evidence type="ECO:0000259" key="3">
    <source>
        <dbReference type="Pfam" id="PF00930"/>
    </source>
</evidence>
<evidence type="ECO:0000313" key="4">
    <source>
        <dbReference type="EMBL" id="MEK9502394.1"/>
    </source>
</evidence>
<feature type="signal peptide" evidence="1">
    <location>
        <begin position="1"/>
        <end position="25"/>
    </location>
</feature>
<feature type="domain" description="Peptidase S9 prolyl oligopeptidase catalytic" evidence="2">
    <location>
        <begin position="561"/>
        <end position="757"/>
    </location>
</feature>
<organism evidence="4 5">
    <name type="scientific">Gaopeijia maritima</name>
    <dbReference type="NCBI Taxonomy" id="3119007"/>
    <lineage>
        <taxon>Bacteria</taxon>
        <taxon>Pseudomonadati</taxon>
        <taxon>Gemmatimonadota</taxon>
        <taxon>Longimicrobiia</taxon>
        <taxon>Gaopeijiales</taxon>
        <taxon>Gaopeijiaceae</taxon>
        <taxon>Gaopeijia</taxon>
    </lineage>
</organism>
<name>A0ABU9ECC6_9BACT</name>
<dbReference type="RefSeq" id="WP_405283977.1">
    <property type="nucleotide sequence ID" value="NZ_CP144380.1"/>
</dbReference>
<dbReference type="SUPFAM" id="SSF82171">
    <property type="entry name" value="DPP6 N-terminal domain-like"/>
    <property type="match status" value="1"/>
</dbReference>
<sequence length="775" mass="86329">MRSFPIRATALPSALLLLATLPAAAQAPWSPDALTVADYEHAERQLAQFKRPLVVGGQVTANWIDEGGLWYRLQTPAGWSFMRAGPNRGDPRPAFDHSVLAGALGSALGRTFDADRLPLDGLEWDGSDLLVAVDGAWLRCTGRAARCAAEDREPGPQPSRTEILSPDGRRVAFTRDWDLWVRDLATGEETRLTHDGTEDHGYATDNAGWTRSDRPVVLWSPDSEKLATFRHDARGVSMMHLLSTEVGASTLESWRYPLPEDSVIFRIERLVVHMDGRVVPLDMPPDQHRSTICDHIVCNGVFSDVEWSADGSTLAFVSSSRDHKEARLRLADPETGSVREVLDERMDTYFESGVDQVNWRVLHDSGEVLWWSERDDWGHFYLYDLESGELKRQLTSGDWVALQLRHLDTEARELLFTGAGREPGDPYFEYLYKLDIDSGEVTLLTPDSAHHTVQISPDGERIVDTWSTPLLAPKVALRDREGRQLALLDEADISALEDSGWTPPTPFVTTARDGVTELHGLMYTPSNLDPNRRYPVVNYLYPGPQSGSVGSRSFSPARRDHQALAELGFIVVEVDAMGTPGRSKSFHDAYYGDMGDNGLPDQVATIRQLAERHPYLDLDRVGIWGHSGGGFASTGGILRYPDFYKVAVSQAGNHDNRNYEDDWAEKWQGLLVENADGTTNYDNQSNALIADRLQGKLLLAHGLMDGNVPASNTLLVAQALIEADKDFDLIVFPEAGHGFANTPYMMRRRWNYFVQHLLGATPPAEFRFGQQRPTM</sequence>
<dbReference type="InterPro" id="IPR029058">
    <property type="entry name" value="AB_hydrolase_fold"/>
</dbReference>
<dbReference type="EMBL" id="JBBHLI010000011">
    <property type="protein sequence ID" value="MEK9502394.1"/>
    <property type="molecule type" value="Genomic_DNA"/>
</dbReference>
<evidence type="ECO:0000259" key="2">
    <source>
        <dbReference type="Pfam" id="PF00326"/>
    </source>
</evidence>
<evidence type="ECO:0000313" key="5">
    <source>
        <dbReference type="Proteomes" id="UP001484239"/>
    </source>
</evidence>
<gene>
    <name evidence="4" type="ORF">WI372_15480</name>
</gene>
<dbReference type="InterPro" id="IPR001375">
    <property type="entry name" value="Peptidase_S9_cat"/>
</dbReference>
<dbReference type="PANTHER" id="PTHR11731">
    <property type="entry name" value="PROTEASE FAMILY S9B,C DIPEPTIDYL-PEPTIDASE IV-RELATED"/>
    <property type="match status" value="1"/>
</dbReference>
<dbReference type="PANTHER" id="PTHR11731:SF118">
    <property type="entry name" value="BLR1971 PROTEIN"/>
    <property type="match status" value="1"/>
</dbReference>
<comment type="caution">
    <text evidence="4">The sequence shown here is derived from an EMBL/GenBank/DDBJ whole genome shotgun (WGS) entry which is preliminary data.</text>
</comment>
<dbReference type="Gene3D" id="3.40.50.1820">
    <property type="entry name" value="alpha/beta hydrolase"/>
    <property type="match status" value="1"/>
</dbReference>
<dbReference type="InterPro" id="IPR002469">
    <property type="entry name" value="Peptidase_S9B_N"/>
</dbReference>
<dbReference type="Gene3D" id="2.140.10.30">
    <property type="entry name" value="Dipeptidylpeptidase IV, N-terminal domain"/>
    <property type="match status" value="1"/>
</dbReference>
<accession>A0ABU9ECC6</accession>
<keyword evidence="1" id="KW-0732">Signal</keyword>
<reference evidence="4 5" key="1">
    <citation type="submission" date="2024-02" db="EMBL/GenBank/DDBJ databases">
        <title>A novel Gemmatimonadota bacterium.</title>
        <authorList>
            <person name="Du Z.-J."/>
            <person name="Ye Y.-Q."/>
        </authorList>
    </citation>
    <scope>NUCLEOTIDE SEQUENCE [LARGE SCALE GENOMIC DNA]</scope>
    <source>
        <strain evidence="4 5">DH-20</strain>
    </source>
</reference>